<feature type="transmembrane region" description="Helical" evidence="5">
    <location>
        <begin position="249"/>
        <end position="268"/>
    </location>
</feature>
<evidence type="ECO:0000256" key="2">
    <source>
        <dbReference type="ARBA" id="ARBA00022692"/>
    </source>
</evidence>
<feature type="transmembrane region" description="Helical" evidence="5">
    <location>
        <begin position="88"/>
        <end position="107"/>
    </location>
</feature>
<keyword evidence="2 5" id="KW-0812">Transmembrane</keyword>
<evidence type="ECO:0000256" key="1">
    <source>
        <dbReference type="ARBA" id="ARBA00004141"/>
    </source>
</evidence>
<dbReference type="GO" id="GO:0005886">
    <property type="term" value="C:plasma membrane"/>
    <property type="evidence" value="ECO:0007669"/>
    <property type="project" value="TreeGrafter"/>
</dbReference>
<feature type="transmembrane region" description="Helical" evidence="5">
    <location>
        <begin position="58"/>
        <end position="76"/>
    </location>
</feature>
<keyword evidence="8" id="KW-1185">Reference proteome</keyword>
<dbReference type="PANTHER" id="PTHR23501">
    <property type="entry name" value="MAJOR FACILITATOR SUPERFAMILY"/>
    <property type="match status" value="1"/>
</dbReference>
<evidence type="ECO:0000313" key="7">
    <source>
        <dbReference type="EMBL" id="OCL11760.1"/>
    </source>
</evidence>
<dbReference type="EMBL" id="KV748992">
    <property type="protein sequence ID" value="OCL11760.1"/>
    <property type="molecule type" value="Genomic_DNA"/>
</dbReference>
<feature type="transmembrane region" description="Helical" evidence="5">
    <location>
        <begin position="21"/>
        <end position="46"/>
    </location>
</feature>
<keyword evidence="3 5" id="KW-1133">Transmembrane helix</keyword>
<sequence>MPVVVFEAKQNAHHINLRWRSWVVIFITSFAFGGQVFATTAAGANIAFIVRDLGEPEIAGWIIQGPLLMQSILSPVVGRLSDVLDRKYMASIPPLIALIGAIISAKATSMTMLIGGGILIGACIVTAPIVHAIQAEVMPLKYRALANAFTFIGTTVGTYGGGLGGSAATNTGPSGWRYIFWIQIFFHGATSLGFLLFYWPPRRSDYPTMSLKEYIWTCDPIGSFFFIGGTTLLLLAFDWAGGTYRWSNVHVAVPLGVAIALLIIFGLYEWKGRKDGIVAHVFFQSGPNFPLAVFAFTIEGWVFYSAVNSFVPQAILNLGFEDNAWDTGIRQLSYGVPSLFASWCFAGWATHYKDLKRPLILSFTLFLIASV</sequence>
<feature type="transmembrane region" description="Helical" evidence="5">
    <location>
        <begin position="178"/>
        <end position="199"/>
    </location>
</feature>
<proteinExistence type="predicted"/>
<feature type="transmembrane region" description="Helical" evidence="5">
    <location>
        <begin position="289"/>
        <end position="311"/>
    </location>
</feature>
<feature type="transmembrane region" description="Helical" evidence="5">
    <location>
        <begin position="145"/>
        <end position="166"/>
    </location>
</feature>
<accession>A0A8E2F7H7</accession>
<evidence type="ECO:0000259" key="6">
    <source>
        <dbReference type="PROSITE" id="PS50850"/>
    </source>
</evidence>
<dbReference type="AlphaFoldDB" id="A0A8E2F7H7"/>
<evidence type="ECO:0000256" key="4">
    <source>
        <dbReference type="ARBA" id="ARBA00023136"/>
    </source>
</evidence>
<dbReference type="Proteomes" id="UP000250140">
    <property type="component" value="Unassembled WGS sequence"/>
</dbReference>
<dbReference type="InterPro" id="IPR020846">
    <property type="entry name" value="MFS_dom"/>
</dbReference>
<gene>
    <name evidence="7" type="ORF">AOQ84DRAFT_422438</name>
</gene>
<evidence type="ECO:0000256" key="3">
    <source>
        <dbReference type="ARBA" id="ARBA00022989"/>
    </source>
</evidence>
<protein>
    <submittedName>
        <fullName evidence="7">MFS general substrate transporter</fullName>
    </submittedName>
</protein>
<feature type="domain" description="Major facilitator superfamily (MFS) profile" evidence="6">
    <location>
        <begin position="21"/>
        <end position="371"/>
    </location>
</feature>
<feature type="transmembrane region" description="Helical" evidence="5">
    <location>
        <begin position="331"/>
        <end position="349"/>
    </location>
</feature>
<dbReference type="Gene3D" id="1.20.1250.20">
    <property type="entry name" value="MFS general substrate transporter like domains"/>
    <property type="match status" value="1"/>
</dbReference>
<dbReference type="GO" id="GO:0022857">
    <property type="term" value="F:transmembrane transporter activity"/>
    <property type="evidence" value="ECO:0007669"/>
    <property type="project" value="InterPro"/>
</dbReference>
<dbReference type="PANTHER" id="PTHR23501:SF195">
    <property type="entry name" value="PEP5"/>
    <property type="match status" value="1"/>
</dbReference>
<dbReference type="OrthoDB" id="2587356at2759"/>
<keyword evidence="4 5" id="KW-0472">Membrane</keyword>
<comment type="subcellular location">
    <subcellularLocation>
        <location evidence="1">Membrane</location>
        <topology evidence="1">Multi-pass membrane protein</topology>
    </subcellularLocation>
</comment>
<reference evidence="7 8" key="1">
    <citation type="journal article" date="2016" name="Nat. Commun.">
        <title>Ectomycorrhizal ecology is imprinted in the genome of the dominant symbiotic fungus Cenococcum geophilum.</title>
        <authorList>
            <consortium name="DOE Joint Genome Institute"/>
            <person name="Peter M."/>
            <person name="Kohler A."/>
            <person name="Ohm R.A."/>
            <person name="Kuo A."/>
            <person name="Krutzmann J."/>
            <person name="Morin E."/>
            <person name="Arend M."/>
            <person name="Barry K.W."/>
            <person name="Binder M."/>
            <person name="Choi C."/>
            <person name="Clum A."/>
            <person name="Copeland A."/>
            <person name="Grisel N."/>
            <person name="Haridas S."/>
            <person name="Kipfer T."/>
            <person name="LaButti K."/>
            <person name="Lindquist E."/>
            <person name="Lipzen A."/>
            <person name="Maire R."/>
            <person name="Meier B."/>
            <person name="Mihaltcheva S."/>
            <person name="Molinier V."/>
            <person name="Murat C."/>
            <person name="Poggeler S."/>
            <person name="Quandt C.A."/>
            <person name="Sperisen C."/>
            <person name="Tritt A."/>
            <person name="Tisserant E."/>
            <person name="Crous P.W."/>
            <person name="Henrissat B."/>
            <person name="Nehls U."/>
            <person name="Egli S."/>
            <person name="Spatafora J.W."/>
            <person name="Grigoriev I.V."/>
            <person name="Martin F.M."/>
        </authorList>
    </citation>
    <scope>NUCLEOTIDE SEQUENCE [LARGE SCALE GENOMIC DNA]</scope>
    <source>
        <strain evidence="7 8">CBS 207.34</strain>
    </source>
</reference>
<dbReference type="SUPFAM" id="SSF103473">
    <property type="entry name" value="MFS general substrate transporter"/>
    <property type="match status" value="1"/>
</dbReference>
<evidence type="ECO:0000256" key="5">
    <source>
        <dbReference type="SAM" id="Phobius"/>
    </source>
</evidence>
<feature type="transmembrane region" description="Helical" evidence="5">
    <location>
        <begin position="113"/>
        <end position="133"/>
    </location>
</feature>
<feature type="non-terminal residue" evidence="7">
    <location>
        <position position="371"/>
    </location>
</feature>
<dbReference type="PROSITE" id="PS50850">
    <property type="entry name" value="MFS"/>
    <property type="match status" value="1"/>
</dbReference>
<dbReference type="InterPro" id="IPR036259">
    <property type="entry name" value="MFS_trans_sf"/>
</dbReference>
<organism evidence="7 8">
    <name type="scientific">Glonium stellatum</name>
    <dbReference type="NCBI Taxonomy" id="574774"/>
    <lineage>
        <taxon>Eukaryota</taxon>
        <taxon>Fungi</taxon>
        <taxon>Dikarya</taxon>
        <taxon>Ascomycota</taxon>
        <taxon>Pezizomycotina</taxon>
        <taxon>Dothideomycetes</taxon>
        <taxon>Pleosporomycetidae</taxon>
        <taxon>Gloniales</taxon>
        <taxon>Gloniaceae</taxon>
        <taxon>Glonium</taxon>
    </lineage>
</organism>
<name>A0A8E2F7H7_9PEZI</name>
<dbReference type="InterPro" id="IPR011701">
    <property type="entry name" value="MFS"/>
</dbReference>
<evidence type="ECO:0000313" key="8">
    <source>
        <dbReference type="Proteomes" id="UP000250140"/>
    </source>
</evidence>
<feature type="transmembrane region" description="Helical" evidence="5">
    <location>
        <begin position="220"/>
        <end position="237"/>
    </location>
</feature>
<dbReference type="Pfam" id="PF07690">
    <property type="entry name" value="MFS_1"/>
    <property type="match status" value="1"/>
</dbReference>